<feature type="region of interest" description="Disordered" evidence="1">
    <location>
        <begin position="33"/>
        <end position="75"/>
    </location>
</feature>
<organism evidence="2 3">
    <name type="scientific">Streptomyces viridiviolaceus</name>
    <dbReference type="NCBI Taxonomy" id="68282"/>
    <lineage>
        <taxon>Bacteria</taxon>
        <taxon>Bacillati</taxon>
        <taxon>Actinomycetota</taxon>
        <taxon>Actinomycetes</taxon>
        <taxon>Kitasatosporales</taxon>
        <taxon>Streptomycetaceae</taxon>
        <taxon>Streptomyces</taxon>
    </lineage>
</organism>
<evidence type="ECO:0000256" key="1">
    <source>
        <dbReference type="SAM" id="MobiDB-lite"/>
    </source>
</evidence>
<protein>
    <submittedName>
        <fullName evidence="2">Uncharacterized protein</fullName>
    </submittedName>
</protein>
<reference evidence="3" key="1">
    <citation type="journal article" date="2019" name="Int. J. Syst. Evol. Microbiol.">
        <title>The Global Catalogue of Microorganisms (GCM) 10K type strain sequencing project: providing services to taxonomists for standard genome sequencing and annotation.</title>
        <authorList>
            <consortium name="The Broad Institute Genomics Platform"/>
            <consortium name="The Broad Institute Genome Sequencing Center for Infectious Disease"/>
            <person name="Wu L."/>
            <person name="Ma J."/>
        </authorList>
    </citation>
    <scope>NUCLEOTIDE SEQUENCE [LARGE SCALE GENOMIC DNA]</scope>
    <source>
        <strain evidence="3">JCM 4855</strain>
    </source>
</reference>
<comment type="caution">
    <text evidence="2">The sequence shown here is derived from an EMBL/GenBank/DDBJ whole genome shotgun (WGS) entry which is preliminary data.</text>
</comment>
<dbReference type="Proteomes" id="UP001596409">
    <property type="component" value="Unassembled WGS sequence"/>
</dbReference>
<sequence>MPDRIRSAERYTRGLAAGVAAVAALVLAANMGPARAAEERPAGGGGQQQVVGGPRDRCAPDASAPSAPTAPAVRSVSFVPAAGAGSSRP</sequence>
<feature type="compositionally biased region" description="Low complexity" evidence="1">
    <location>
        <begin position="60"/>
        <end position="75"/>
    </location>
</feature>
<name>A0ABW2DZS1_9ACTN</name>
<gene>
    <name evidence="2" type="ORF">ACFQMH_16190</name>
</gene>
<keyword evidence="3" id="KW-1185">Reference proteome</keyword>
<evidence type="ECO:0000313" key="3">
    <source>
        <dbReference type="Proteomes" id="UP001596409"/>
    </source>
</evidence>
<proteinExistence type="predicted"/>
<dbReference type="EMBL" id="JBHSYM010000030">
    <property type="protein sequence ID" value="MFC7013224.1"/>
    <property type="molecule type" value="Genomic_DNA"/>
</dbReference>
<dbReference type="RefSeq" id="WP_189869736.1">
    <property type="nucleotide sequence ID" value="NZ_BMWA01000004.1"/>
</dbReference>
<accession>A0ABW2DZS1</accession>
<evidence type="ECO:0000313" key="2">
    <source>
        <dbReference type="EMBL" id="MFC7013224.1"/>
    </source>
</evidence>